<keyword evidence="6 8" id="KW-0804">Transcription</keyword>
<evidence type="ECO:0000256" key="8">
    <source>
        <dbReference type="RuleBase" id="RU364129"/>
    </source>
</evidence>
<keyword evidence="7 8" id="KW-0539">Nucleus</keyword>
<comment type="function">
    <text evidence="8">Component of the Mediator complex, a coactivator involved in the regulated transcription of nearly all RNA polymerase II-dependent genes. Mediator functions as a bridge to convey information from gene-specific regulatory proteins to the basal RNA polymerase II transcription machinery. Mediator is recruited to promoters by direct interactions with regulatory proteins and serves as a scaffold for the assembly of a functional preinitiation complex with RNA polymerase II and the general transcription factors.</text>
</comment>
<evidence type="ECO:0000256" key="3">
    <source>
        <dbReference type="ARBA" id="ARBA00019660"/>
    </source>
</evidence>
<sequence>MQQMPTTDVARPIAPNASHSFYRAHNQYIFTLQLEFLSSLASPSYLTHLSRTPCPSTNDLLPLTSSPVFLRYVAHLLAVWRDDERLAKFVRHPHCFLFAEALVKSKFFRDVVVRDEGWEAKASMEMVKAWAKGTEPASREEESNEAQRET</sequence>
<keyword evidence="5 8" id="KW-0010">Activator</keyword>
<dbReference type="AlphaFoldDB" id="A0A316YRW3"/>
<dbReference type="STRING" id="215250.A0A316YRW3"/>
<dbReference type="RefSeq" id="XP_025379498.1">
    <property type="nucleotide sequence ID" value="XM_025521351.1"/>
</dbReference>
<protein>
    <recommendedName>
        <fullName evidence="3 8">Mediator of RNA polymerase II transcription subunit 31</fullName>
    </recommendedName>
</protein>
<evidence type="ECO:0000313" key="10">
    <source>
        <dbReference type="EMBL" id="PWN92300.1"/>
    </source>
</evidence>
<feature type="region of interest" description="Disordered" evidence="9">
    <location>
        <begin position="131"/>
        <end position="150"/>
    </location>
</feature>
<evidence type="ECO:0000256" key="1">
    <source>
        <dbReference type="ARBA" id="ARBA00004123"/>
    </source>
</evidence>
<reference evidence="10 11" key="1">
    <citation type="journal article" date="2018" name="Mol. Biol. Evol.">
        <title>Broad Genomic Sampling Reveals a Smut Pathogenic Ancestry of the Fungal Clade Ustilaginomycotina.</title>
        <authorList>
            <person name="Kijpornyongpan T."/>
            <person name="Mondo S.J."/>
            <person name="Barry K."/>
            <person name="Sandor L."/>
            <person name="Lee J."/>
            <person name="Lipzen A."/>
            <person name="Pangilinan J."/>
            <person name="LaButti K."/>
            <person name="Hainaut M."/>
            <person name="Henrissat B."/>
            <person name="Grigoriev I.V."/>
            <person name="Spatafora J.W."/>
            <person name="Aime M.C."/>
        </authorList>
    </citation>
    <scope>NUCLEOTIDE SEQUENCE [LARGE SCALE GENOMIC DNA]</scope>
    <source>
        <strain evidence="10 11">MCA 4198</strain>
    </source>
</reference>
<dbReference type="GeneID" id="37043267"/>
<evidence type="ECO:0000256" key="7">
    <source>
        <dbReference type="ARBA" id="ARBA00023242"/>
    </source>
</evidence>
<keyword evidence="4 8" id="KW-0805">Transcription regulation</keyword>
<gene>
    <name evidence="10" type="ORF">FA10DRAFT_266086</name>
</gene>
<evidence type="ECO:0000256" key="4">
    <source>
        <dbReference type="ARBA" id="ARBA00023015"/>
    </source>
</evidence>
<dbReference type="EMBL" id="KZ819635">
    <property type="protein sequence ID" value="PWN92300.1"/>
    <property type="molecule type" value="Genomic_DNA"/>
</dbReference>
<comment type="subunit">
    <text evidence="8">Component of the Mediator complex.</text>
</comment>
<evidence type="ECO:0000256" key="6">
    <source>
        <dbReference type="ARBA" id="ARBA00023163"/>
    </source>
</evidence>
<dbReference type="OrthoDB" id="10257739at2759"/>
<dbReference type="GO" id="GO:0016592">
    <property type="term" value="C:mediator complex"/>
    <property type="evidence" value="ECO:0007669"/>
    <property type="project" value="InterPro"/>
</dbReference>
<proteinExistence type="inferred from homology"/>
<accession>A0A316YRW3</accession>
<comment type="similarity">
    <text evidence="2 8">Belongs to the Mediator complex subunit 31 family.</text>
</comment>
<feature type="compositionally biased region" description="Basic and acidic residues" evidence="9">
    <location>
        <begin position="137"/>
        <end position="150"/>
    </location>
</feature>
<dbReference type="InterPro" id="IPR008831">
    <property type="entry name" value="Mediator_Med31"/>
</dbReference>
<evidence type="ECO:0000256" key="5">
    <source>
        <dbReference type="ARBA" id="ARBA00023159"/>
    </source>
</evidence>
<organism evidence="10 11">
    <name type="scientific">Acaromyces ingoldii</name>
    <dbReference type="NCBI Taxonomy" id="215250"/>
    <lineage>
        <taxon>Eukaryota</taxon>
        <taxon>Fungi</taxon>
        <taxon>Dikarya</taxon>
        <taxon>Basidiomycota</taxon>
        <taxon>Ustilaginomycotina</taxon>
        <taxon>Exobasidiomycetes</taxon>
        <taxon>Exobasidiales</taxon>
        <taxon>Cryptobasidiaceae</taxon>
        <taxon>Acaromyces</taxon>
    </lineage>
</organism>
<comment type="subcellular location">
    <subcellularLocation>
        <location evidence="1 8">Nucleus</location>
    </subcellularLocation>
</comment>
<dbReference type="InterPro" id="IPR038089">
    <property type="entry name" value="Med31_sf"/>
</dbReference>
<dbReference type="GO" id="GO:0006355">
    <property type="term" value="P:regulation of DNA-templated transcription"/>
    <property type="evidence" value="ECO:0007669"/>
    <property type="project" value="InterPro"/>
</dbReference>
<evidence type="ECO:0000313" key="11">
    <source>
        <dbReference type="Proteomes" id="UP000245768"/>
    </source>
</evidence>
<dbReference type="Pfam" id="PF05669">
    <property type="entry name" value="Med31"/>
    <property type="match status" value="1"/>
</dbReference>
<name>A0A316YRW3_9BASI</name>
<dbReference type="InParanoid" id="A0A316YRW3"/>
<dbReference type="GO" id="GO:0003712">
    <property type="term" value="F:transcription coregulator activity"/>
    <property type="evidence" value="ECO:0007669"/>
    <property type="project" value="InterPro"/>
</dbReference>
<evidence type="ECO:0000256" key="2">
    <source>
        <dbReference type="ARBA" id="ARBA00006378"/>
    </source>
</evidence>
<dbReference type="Proteomes" id="UP000245768">
    <property type="component" value="Unassembled WGS sequence"/>
</dbReference>
<keyword evidence="11" id="KW-1185">Reference proteome</keyword>
<evidence type="ECO:0000256" key="9">
    <source>
        <dbReference type="SAM" id="MobiDB-lite"/>
    </source>
</evidence>
<dbReference type="Gene3D" id="1.10.10.1340">
    <property type="entry name" value="Mediator of RNA polymerase II, submodule Med31 (Soh1)"/>
    <property type="match status" value="1"/>
</dbReference>